<feature type="transmembrane region" description="Helical" evidence="2">
    <location>
        <begin position="39"/>
        <end position="59"/>
    </location>
</feature>
<dbReference type="Proteomes" id="UP000036681">
    <property type="component" value="Unplaced"/>
</dbReference>
<feature type="region of interest" description="Disordered" evidence="1">
    <location>
        <begin position="109"/>
        <end position="133"/>
    </location>
</feature>
<keyword evidence="2" id="KW-1133">Transmembrane helix</keyword>
<organism evidence="3 4">
    <name type="scientific">Ascaris lumbricoides</name>
    <name type="common">Giant roundworm</name>
    <dbReference type="NCBI Taxonomy" id="6252"/>
    <lineage>
        <taxon>Eukaryota</taxon>
        <taxon>Metazoa</taxon>
        <taxon>Ecdysozoa</taxon>
        <taxon>Nematoda</taxon>
        <taxon>Chromadorea</taxon>
        <taxon>Rhabditida</taxon>
        <taxon>Spirurina</taxon>
        <taxon>Ascaridomorpha</taxon>
        <taxon>Ascaridoidea</taxon>
        <taxon>Ascarididae</taxon>
        <taxon>Ascaris</taxon>
    </lineage>
</organism>
<evidence type="ECO:0000256" key="2">
    <source>
        <dbReference type="SAM" id="Phobius"/>
    </source>
</evidence>
<dbReference type="WBParaSite" id="ALUE_0000675501-mRNA-1">
    <property type="protein sequence ID" value="ALUE_0000675501-mRNA-1"/>
    <property type="gene ID" value="ALUE_0000675501"/>
</dbReference>
<name>A0A0M3HV43_ASCLU</name>
<keyword evidence="3" id="KW-1185">Reference proteome</keyword>
<evidence type="ECO:0000313" key="4">
    <source>
        <dbReference type="WBParaSite" id="ALUE_0000675501-mRNA-1"/>
    </source>
</evidence>
<keyword evidence="2" id="KW-0812">Transmembrane</keyword>
<proteinExistence type="predicted"/>
<protein>
    <submittedName>
        <fullName evidence="4">Kinesin motor domain-containing protein</fullName>
    </submittedName>
</protein>
<dbReference type="AlphaFoldDB" id="A0A0M3HV43"/>
<sequence>MRYQSQRKAALLIYAYVGARLHSDQSNKAVFARKSHFYGQHWLISFFSFFLQALLVHLLEYLNFATSRVILTRAIKGSTQRTTAPRNVTDASMICITATKSFLGKMKDDEHSKRFSDGQIDENSSGANGYKEKEAQNANRTLADLLIEFLREYANQNGQLV</sequence>
<evidence type="ECO:0000313" key="3">
    <source>
        <dbReference type="Proteomes" id="UP000036681"/>
    </source>
</evidence>
<accession>A0A0M3HV43</accession>
<reference evidence="4" key="1">
    <citation type="submission" date="2017-02" db="UniProtKB">
        <authorList>
            <consortium name="WormBaseParasite"/>
        </authorList>
    </citation>
    <scope>IDENTIFICATION</scope>
</reference>
<keyword evidence="2" id="KW-0472">Membrane</keyword>
<evidence type="ECO:0000256" key="1">
    <source>
        <dbReference type="SAM" id="MobiDB-lite"/>
    </source>
</evidence>